<dbReference type="PANTHER" id="PTHR20883">
    <property type="entry name" value="PHYTANOYL-COA DIOXYGENASE DOMAIN CONTAINING 1"/>
    <property type="match status" value="1"/>
</dbReference>
<dbReference type="Pfam" id="PF05721">
    <property type="entry name" value="PhyH"/>
    <property type="match status" value="1"/>
</dbReference>
<dbReference type="Proteomes" id="UP000194137">
    <property type="component" value="Chromosome"/>
</dbReference>
<dbReference type="GO" id="GO:0005506">
    <property type="term" value="F:iron ion binding"/>
    <property type="evidence" value="ECO:0007669"/>
    <property type="project" value="UniProtKB-ARBA"/>
</dbReference>
<reference evidence="2 3" key="1">
    <citation type="submission" date="2017-05" db="EMBL/GenBank/DDBJ databases">
        <title>Full genome sequence of Pseudorhodoplanes sinuspersici.</title>
        <authorList>
            <person name="Dastgheib S.M.M."/>
            <person name="Shavandi M."/>
            <person name="Tirandaz H."/>
        </authorList>
    </citation>
    <scope>NUCLEOTIDE SEQUENCE [LARGE SCALE GENOMIC DNA]</scope>
    <source>
        <strain evidence="2 3">RIPI110</strain>
    </source>
</reference>
<organism evidence="2 3">
    <name type="scientific">Pseudorhodoplanes sinuspersici</name>
    <dbReference type="NCBI Taxonomy" id="1235591"/>
    <lineage>
        <taxon>Bacteria</taxon>
        <taxon>Pseudomonadati</taxon>
        <taxon>Pseudomonadota</taxon>
        <taxon>Alphaproteobacteria</taxon>
        <taxon>Hyphomicrobiales</taxon>
        <taxon>Pseudorhodoplanes</taxon>
    </lineage>
</organism>
<accession>A0A1W6ZRP9</accession>
<dbReference type="RefSeq" id="WP_086088462.1">
    <property type="nucleotide sequence ID" value="NZ_CP021112.1"/>
</dbReference>
<dbReference type="PANTHER" id="PTHR20883:SF48">
    <property type="entry name" value="ECTOINE DIOXYGENASE"/>
    <property type="match status" value="1"/>
</dbReference>
<gene>
    <name evidence="2" type="ORF">CAK95_13955</name>
</gene>
<dbReference type="InterPro" id="IPR008775">
    <property type="entry name" value="Phytyl_CoA_dOase-like"/>
</dbReference>
<dbReference type="Gene3D" id="2.60.120.620">
    <property type="entry name" value="q2cbj1_9rhob like domain"/>
    <property type="match status" value="1"/>
</dbReference>
<name>A0A1W6ZRP9_9HYPH</name>
<sequence>MTHHSPTFAETGFALIPSFLALRDVSALRAAVDKTLTAPRHAGMSRPGNDLLPLRWDDAIVARCLGSPRCMALLRSVLVPRDLKWLSAYVTSKAPLSPALWWHQDWWCWDHPVSYQKVAPQVAVLCYLTDTGVENGALRVLPGSHRTGGTLHRALPEPHSQAANGLPEDHAAMADHPGQVTLALHAGDAVVLDYRLLHGTHANRSAERRDCILLSFVPAWRDLPAEIRAHMIAHPALPDAGESGARRGCAYADLLPQFDGEPASLPVNRLPPADFAAHEGA</sequence>
<proteinExistence type="predicted"/>
<comment type="cofactor">
    <cofactor evidence="1">
        <name>Fe(2+)</name>
        <dbReference type="ChEBI" id="CHEBI:29033"/>
    </cofactor>
</comment>
<protein>
    <submittedName>
        <fullName evidence="2">Phytanoyl-CoA dioxygenase</fullName>
    </submittedName>
</protein>
<dbReference type="OrthoDB" id="2553118at2"/>
<dbReference type="KEGG" id="psin:CAK95_13955"/>
<evidence type="ECO:0000313" key="3">
    <source>
        <dbReference type="Proteomes" id="UP000194137"/>
    </source>
</evidence>
<dbReference type="GO" id="GO:0016706">
    <property type="term" value="F:2-oxoglutarate-dependent dioxygenase activity"/>
    <property type="evidence" value="ECO:0007669"/>
    <property type="project" value="UniProtKB-ARBA"/>
</dbReference>
<dbReference type="SUPFAM" id="SSF51197">
    <property type="entry name" value="Clavaminate synthase-like"/>
    <property type="match status" value="1"/>
</dbReference>
<evidence type="ECO:0000313" key="2">
    <source>
        <dbReference type="EMBL" id="ARQ00064.1"/>
    </source>
</evidence>
<dbReference type="AlphaFoldDB" id="A0A1W6ZRP9"/>
<dbReference type="STRING" id="1235591.CAK95_13955"/>
<evidence type="ECO:0000256" key="1">
    <source>
        <dbReference type="ARBA" id="ARBA00001954"/>
    </source>
</evidence>
<keyword evidence="2" id="KW-0223">Dioxygenase</keyword>
<dbReference type="EMBL" id="CP021112">
    <property type="protein sequence ID" value="ARQ00064.1"/>
    <property type="molecule type" value="Genomic_DNA"/>
</dbReference>
<keyword evidence="2" id="KW-0560">Oxidoreductase</keyword>
<keyword evidence="3" id="KW-1185">Reference proteome</keyword>